<sequence length="103" mass="12040">MIDQETNQLVCGAVLLEEDARWKDQANAYYIHNLASNPYQKGTGKLFFSYLESFTKEKGKEYLRLDSLRGNETLEDYYSMLGFVEKGTCVDRNYHGILRERKL</sequence>
<protein>
    <recommendedName>
        <fullName evidence="3">N-acetyltransferase domain-containing protein</fullName>
    </recommendedName>
</protein>
<dbReference type="RefSeq" id="WP_106987248.1">
    <property type="nucleotide sequence ID" value="NZ_DBGCOW010000056.1"/>
</dbReference>
<evidence type="ECO:0000313" key="1">
    <source>
        <dbReference type="EMBL" id="PST41725.1"/>
    </source>
</evidence>
<dbReference type="Proteomes" id="UP000241201">
    <property type="component" value="Unassembled WGS sequence"/>
</dbReference>
<evidence type="ECO:0000313" key="2">
    <source>
        <dbReference type="Proteomes" id="UP000241201"/>
    </source>
</evidence>
<gene>
    <name evidence="1" type="ORF">C7U55_02785</name>
</gene>
<accession>A0A2T3G2E3</accession>
<dbReference type="SUPFAM" id="SSF55729">
    <property type="entry name" value="Acyl-CoA N-acyltransferases (Nat)"/>
    <property type="match status" value="1"/>
</dbReference>
<proteinExistence type="predicted"/>
<reference evidence="2" key="1">
    <citation type="submission" date="2018-03" db="EMBL/GenBank/DDBJ databases">
        <title>Lachnoclostridium SNUG30370 gen.nov., sp.nov., isolated from human faeces.</title>
        <authorList>
            <person name="Seo B."/>
            <person name="Jeon K."/>
            <person name="Ko G."/>
        </authorList>
    </citation>
    <scope>NUCLEOTIDE SEQUENCE [LARGE SCALE GENOMIC DNA]</scope>
    <source>
        <strain evidence="2">SNUG30370</strain>
    </source>
</reference>
<name>A0A2T3G2E3_9FIRM</name>
<keyword evidence="2" id="KW-1185">Reference proteome</keyword>
<organism evidence="1 2">
    <name type="scientific">Faecalibacillus faecis</name>
    <dbReference type="NCBI Taxonomy" id="1982628"/>
    <lineage>
        <taxon>Bacteria</taxon>
        <taxon>Bacillati</taxon>
        <taxon>Bacillota</taxon>
        <taxon>Erysipelotrichia</taxon>
        <taxon>Erysipelotrichales</taxon>
        <taxon>Coprobacillaceae</taxon>
        <taxon>Faecalibacillus</taxon>
    </lineage>
</organism>
<dbReference type="InterPro" id="IPR016181">
    <property type="entry name" value="Acyl_CoA_acyltransferase"/>
</dbReference>
<dbReference type="Gene3D" id="3.40.630.30">
    <property type="match status" value="1"/>
</dbReference>
<dbReference type="EMBL" id="PYLP01000002">
    <property type="protein sequence ID" value="PST41725.1"/>
    <property type="molecule type" value="Genomic_DNA"/>
</dbReference>
<evidence type="ECO:0008006" key="3">
    <source>
        <dbReference type="Google" id="ProtNLM"/>
    </source>
</evidence>
<comment type="caution">
    <text evidence="1">The sequence shown here is derived from an EMBL/GenBank/DDBJ whole genome shotgun (WGS) entry which is preliminary data.</text>
</comment>
<dbReference type="AlphaFoldDB" id="A0A2T3G2E3"/>
<dbReference type="GeneID" id="77470031"/>